<evidence type="ECO:0000313" key="2">
    <source>
        <dbReference type="Proteomes" id="UP000789702"/>
    </source>
</evidence>
<proteinExistence type="predicted"/>
<dbReference type="Proteomes" id="UP000789702">
    <property type="component" value="Unassembled WGS sequence"/>
</dbReference>
<dbReference type="EMBL" id="CAJVPU010042460">
    <property type="protein sequence ID" value="CAG8743562.1"/>
    <property type="molecule type" value="Genomic_DNA"/>
</dbReference>
<sequence length="98" mass="11578">SVSALLDLHLKSLDYMDNMDRIAVKNFLRQLYDNEKSVEIDQNKKELDNNNQNLEKQVSDEFMVTANPLYIPYLLKSLEKENCPIDDEINEYIRQPEI</sequence>
<accession>A0ACA9QGI5</accession>
<gene>
    <name evidence="1" type="ORF">DHETER_LOCUS14200</name>
</gene>
<protein>
    <submittedName>
        <fullName evidence="1">5617_t:CDS:1</fullName>
    </submittedName>
</protein>
<evidence type="ECO:0000313" key="1">
    <source>
        <dbReference type="EMBL" id="CAG8743562.1"/>
    </source>
</evidence>
<feature type="non-terminal residue" evidence="1">
    <location>
        <position position="98"/>
    </location>
</feature>
<organism evidence="1 2">
    <name type="scientific">Dentiscutata heterogama</name>
    <dbReference type="NCBI Taxonomy" id="1316150"/>
    <lineage>
        <taxon>Eukaryota</taxon>
        <taxon>Fungi</taxon>
        <taxon>Fungi incertae sedis</taxon>
        <taxon>Mucoromycota</taxon>
        <taxon>Glomeromycotina</taxon>
        <taxon>Glomeromycetes</taxon>
        <taxon>Diversisporales</taxon>
        <taxon>Gigasporaceae</taxon>
        <taxon>Dentiscutata</taxon>
    </lineage>
</organism>
<reference evidence="1" key="1">
    <citation type="submission" date="2021-06" db="EMBL/GenBank/DDBJ databases">
        <authorList>
            <person name="Kallberg Y."/>
            <person name="Tangrot J."/>
            <person name="Rosling A."/>
        </authorList>
    </citation>
    <scope>NUCLEOTIDE SEQUENCE</scope>
    <source>
        <strain evidence="1">IL203A</strain>
    </source>
</reference>
<keyword evidence="2" id="KW-1185">Reference proteome</keyword>
<comment type="caution">
    <text evidence="1">The sequence shown here is derived from an EMBL/GenBank/DDBJ whole genome shotgun (WGS) entry which is preliminary data.</text>
</comment>
<name>A0ACA9QGI5_9GLOM</name>
<feature type="non-terminal residue" evidence="1">
    <location>
        <position position="1"/>
    </location>
</feature>